<feature type="transmembrane region" description="Helical" evidence="9">
    <location>
        <begin position="603"/>
        <end position="619"/>
    </location>
</feature>
<keyword evidence="4" id="KW-0547">Nucleotide-binding</keyword>
<evidence type="ECO:0000256" key="7">
    <source>
        <dbReference type="ARBA" id="ARBA00023136"/>
    </source>
</evidence>
<feature type="domain" description="ABC transporter" evidence="10">
    <location>
        <begin position="62"/>
        <end position="305"/>
    </location>
</feature>
<evidence type="ECO:0000256" key="2">
    <source>
        <dbReference type="ARBA" id="ARBA00022448"/>
    </source>
</evidence>
<dbReference type="EMBL" id="HBHZ01003578">
    <property type="protein sequence ID" value="CAE0189661.1"/>
    <property type="molecule type" value="Transcribed_RNA"/>
</dbReference>
<organism evidence="11">
    <name type="scientific">Chloropicon roscoffensis</name>
    <dbReference type="NCBI Taxonomy" id="1461544"/>
    <lineage>
        <taxon>Eukaryota</taxon>
        <taxon>Viridiplantae</taxon>
        <taxon>Chlorophyta</taxon>
        <taxon>Chloropicophyceae</taxon>
        <taxon>Chloropicales</taxon>
        <taxon>Chloropicaceae</taxon>
        <taxon>Chloropicon</taxon>
    </lineage>
</organism>
<accession>A0A7S3FN69</accession>
<dbReference type="InterPro" id="IPR017871">
    <property type="entry name" value="ABC_transporter-like_CS"/>
</dbReference>
<dbReference type="SMART" id="SM00382">
    <property type="entry name" value="AAA"/>
    <property type="match status" value="1"/>
</dbReference>
<feature type="transmembrane region" description="Helical" evidence="9">
    <location>
        <begin position="462"/>
        <end position="481"/>
    </location>
</feature>
<dbReference type="GO" id="GO:0140359">
    <property type="term" value="F:ABC-type transporter activity"/>
    <property type="evidence" value="ECO:0007669"/>
    <property type="project" value="InterPro"/>
</dbReference>
<evidence type="ECO:0000256" key="8">
    <source>
        <dbReference type="SAM" id="MobiDB-lite"/>
    </source>
</evidence>
<evidence type="ECO:0000256" key="3">
    <source>
        <dbReference type="ARBA" id="ARBA00022692"/>
    </source>
</evidence>
<dbReference type="Pfam" id="PF01061">
    <property type="entry name" value="ABC2_membrane"/>
    <property type="match status" value="1"/>
</dbReference>
<feature type="transmembrane region" description="Helical" evidence="9">
    <location>
        <begin position="538"/>
        <end position="560"/>
    </location>
</feature>
<reference evidence="11" key="1">
    <citation type="submission" date="2021-01" db="EMBL/GenBank/DDBJ databases">
        <authorList>
            <person name="Corre E."/>
            <person name="Pelletier E."/>
            <person name="Niang G."/>
            <person name="Scheremetjew M."/>
            <person name="Finn R."/>
            <person name="Kale V."/>
            <person name="Holt S."/>
            <person name="Cochrane G."/>
            <person name="Meng A."/>
            <person name="Brown T."/>
            <person name="Cohen L."/>
        </authorList>
    </citation>
    <scope>NUCLEOTIDE SEQUENCE</scope>
    <source>
        <strain evidence="11">RCC1871</strain>
    </source>
</reference>
<dbReference type="AlphaFoldDB" id="A0A7S3FN69"/>
<dbReference type="InterPro" id="IPR003593">
    <property type="entry name" value="AAA+_ATPase"/>
</dbReference>
<feature type="transmembrane region" description="Helical" evidence="9">
    <location>
        <begin position="767"/>
        <end position="787"/>
    </location>
</feature>
<feature type="region of interest" description="Disordered" evidence="8">
    <location>
        <begin position="1"/>
        <end position="52"/>
    </location>
</feature>
<protein>
    <recommendedName>
        <fullName evidence="10">ABC transporter domain-containing protein</fullName>
    </recommendedName>
</protein>
<evidence type="ECO:0000313" key="11">
    <source>
        <dbReference type="EMBL" id="CAE0189661.1"/>
    </source>
</evidence>
<dbReference type="PROSITE" id="PS50893">
    <property type="entry name" value="ABC_TRANSPORTER_2"/>
    <property type="match status" value="1"/>
</dbReference>
<evidence type="ECO:0000256" key="6">
    <source>
        <dbReference type="ARBA" id="ARBA00022989"/>
    </source>
</evidence>
<dbReference type="GO" id="GO:0005524">
    <property type="term" value="F:ATP binding"/>
    <property type="evidence" value="ECO:0007669"/>
    <property type="project" value="UniProtKB-KW"/>
</dbReference>
<dbReference type="InterPro" id="IPR027417">
    <property type="entry name" value="P-loop_NTPase"/>
</dbReference>
<dbReference type="InterPro" id="IPR003439">
    <property type="entry name" value="ABC_transporter-like_ATP-bd"/>
</dbReference>
<gene>
    <name evidence="11" type="ORF">CROS1456_LOCUS2750</name>
</gene>
<comment type="subcellular location">
    <subcellularLocation>
        <location evidence="1">Membrane</location>
        <topology evidence="1">Multi-pass membrane protein</topology>
    </subcellularLocation>
</comment>
<dbReference type="InterPro" id="IPR050352">
    <property type="entry name" value="ABCG_transporters"/>
</dbReference>
<evidence type="ECO:0000256" key="1">
    <source>
        <dbReference type="ARBA" id="ARBA00004141"/>
    </source>
</evidence>
<evidence type="ECO:0000256" key="9">
    <source>
        <dbReference type="SAM" id="Phobius"/>
    </source>
</evidence>
<feature type="transmembrane region" description="Helical" evidence="9">
    <location>
        <begin position="502"/>
        <end position="532"/>
    </location>
</feature>
<keyword evidence="3 9" id="KW-0812">Transmembrane</keyword>
<keyword evidence="6 9" id="KW-1133">Transmembrane helix</keyword>
<dbReference type="InterPro" id="IPR013525">
    <property type="entry name" value="ABC2_TM"/>
</dbReference>
<feature type="transmembrane region" description="Helical" evidence="9">
    <location>
        <begin position="572"/>
        <end position="591"/>
    </location>
</feature>
<keyword evidence="2" id="KW-0813">Transport</keyword>
<dbReference type="Pfam" id="PF00005">
    <property type="entry name" value="ABC_tran"/>
    <property type="match status" value="1"/>
</dbReference>
<dbReference type="Gene3D" id="3.40.50.300">
    <property type="entry name" value="P-loop containing nucleotide triphosphate hydrolases"/>
    <property type="match status" value="1"/>
</dbReference>
<dbReference type="PANTHER" id="PTHR48041">
    <property type="entry name" value="ABC TRANSPORTER G FAMILY MEMBER 28"/>
    <property type="match status" value="1"/>
</dbReference>
<dbReference type="SUPFAM" id="SSF52540">
    <property type="entry name" value="P-loop containing nucleoside triphosphate hydrolases"/>
    <property type="match status" value="1"/>
</dbReference>
<feature type="transmembrane region" description="Helical" evidence="9">
    <location>
        <begin position="430"/>
        <end position="450"/>
    </location>
</feature>
<evidence type="ECO:0000256" key="4">
    <source>
        <dbReference type="ARBA" id="ARBA00022741"/>
    </source>
</evidence>
<evidence type="ECO:0000259" key="10">
    <source>
        <dbReference type="PROSITE" id="PS50893"/>
    </source>
</evidence>
<keyword evidence="5" id="KW-0067">ATP-binding</keyword>
<evidence type="ECO:0000256" key="5">
    <source>
        <dbReference type="ARBA" id="ARBA00022840"/>
    </source>
</evidence>
<dbReference type="GO" id="GO:0016887">
    <property type="term" value="F:ATP hydrolysis activity"/>
    <property type="evidence" value="ECO:0007669"/>
    <property type="project" value="InterPro"/>
</dbReference>
<dbReference type="PANTHER" id="PTHR48041:SF139">
    <property type="entry name" value="PROTEIN SCARLET"/>
    <property type="match status" value="1"/>
</dbReference>
<name>A0A7S3FN69_9CHLO</name>
<dbReference type="PROSITE" id="PS00211">
    <property type="entry name" value="ABC_TRANSPORTER_1"/>
    <property type="match status" value="1"/>
</dbReference>
<proteinExistence type="predicted"/>
<sequence length="794" mass="88179">MSAPPPQGSHAIEMSNGTMATEEPASEDSSANASRRLSPKEGRSPTFFTADDSSRGQEGIRLVVYDVSCRIGKKDTLKEVTGVVEPGEFYGVMGPSGAGKTMLMDIVCFRKSLGKVKGCVLYNGKQPTKDFVAHNVAYVEQQITVQPAFTVEEAIMFSAMLKRPRNRFTREEIEKTVDHVIEQLGLQKIRKSRVGNSRLVRGISGGEARRVSIGISLVQLTRPGLLCLDEPTTGLDSAIGNDILKLIRGCADEGWTIFTTIHNPSVMMMDHIDGLVLVVSSRIIWFGPYDHEAIKRDFECHAFHCEKSQHVVEYLLQVVGGGSRGSNEETLARACAAYEGSEGCTENRDRAVRYAEEAGLVGLCSEWRRPKRAVKLEGGEHNTKSAGKLQVISSLANFHLDEKTFSNSIFQEIGILLRFRTFTMLKDPSFVLSRLLLFVLQSLVFATFWANRSKNMSGLIDTIAVLFAIPITLSLPFGLFIPELFEQRAAYIRESHEGCYRTFSYCCSVFLTEGVLVGVGAILYSCIIYFALGTFPQTAGHFFFFLLTAWAVALNSVLFANLATNLSRSMEIALLIAPLYWLWNCLVMGFITQYKNMPVYYRWTYWLAYLQYAFYGLNLNQFQDELWEMCAGLDMGGEDGTGEITLDSIIDALTNGNVSSEVGMLMDKVQGTLEEATAFTFPFEIKDASCSAENQTDVPLPNMVEAYLPPGNMLNTFLPLLPTFLNGQSDGDGEPKPVCDRLCIPVPGEGLLDMYGMDVNANKWNKLGIVVLFIVVHFTLLCFSTSICKRFEKR</sequence>
<keyword evidence="7 9" id="KW-0472">Membrane</keyword>
<dbReference type="GO" id="GO:0016020">
    <property type="term" value="C:membrane"/>
    <property type="evidence" value="ECO:0007669"/>
    <property type="project" value="UniProtKB-SubCell"/>
</dbReference>